<keyword evidence="2" id="KW-0677">Repeat</keyword>
<dbReference type="InterPro" id="IPR013517">
    <property type="entry name" value="FG-GAP"/>
</dbReference>
<evidence type="ECO:0000256" key="3">
    <source>
        <dbReference type="ARBA" id="ARBA00023180"/>
    </source>
</evidence>
<evidence type="ECO:0008006" key="6">
    <source>
        <dbReference type="Google" id="ProtNLM"/>
    </source>
</evidence>
<dbReference type="Gene3D" id="2.130.10.130">
    <property type="entry name" value="Integrin alpha, N-terminal"/>
    <property type="match status" value="3"/>
</dbReference>
<evidence type="ECO:0000313" key="4">
    <source>
        <dbReference type="EMBL" id="GLH73780.1"/>
    </source>
</evidence>
<evidence type="ECO:0000256" key="2">
    <source>
        <dbReference type="ARBA" id="ARBA00022737"/>
    </source>
</evidence>
<keyword evidence="1" id="KW-0732">Signal</keyword>
<gene>
    <name evidence="4" type="ORF">GETHLI_22820</name>
</gene>
<reference evidence="4 5" key="1">
    <citation type="journal article" date="2023" name="Antonie Van Leeuwenhoek">
        <title>Mesoterricola silvestris gen. nov., sp. nov., Mesoterricola sediminis sp. nov., Geothrix oryzae sp. nov., Geothrix edaphica sp. nov., Geothrix rubra sp. nov., and Geothrix limicola sp. nov., six novel members of Acidobacteriota isolated from soils.</title>
        <authorList>
            <person name="Itoh H."/>
            <person name="Sugisawa Y."/>
            <person name="Mise K."/>
            <person name="Xu Z."/>
            <person name="Kuniyasu M."/>
            <person name="Ushijima N."/>
            <person name="Kawano K."/>
            <person name="Kobayashi E."/>
            <person name="Shiratori Y."/>
            <person name="Masuda Y."/>
            <person name="Senoo K."/>
        </authorList>
    </citation>
    <scope>NUCLEOTIDE SEQUENCE [LARGE SCALE GENOMIC DNA]</scope>
    <source>
        <strain evidence="4 5">Red804</strain>
    </source>
</reference>
<dbReference type="RefSeq" id="WP_285575363.1">
    <property type="nucleotide sequence ID" value="NZ_BSDE01000004.1"/>
</dbReference>
<dbReference type="Pfam" id="PF13517">
    <property type="entry name" value="FG-GAP_3"/>
    <property type="match status" value="3"/>
</dbReference>
<dbReference type="PANTHER" id="PTHR46580:SF4">
    <property type="entry name" value="ATP_GTP-BINDING PROTEIN"/>
    <property type="match status" value="1"/>
</dbReference>
<dbReference type="InterPro" id="IPR028994">
    <property type="entry name" value="Integrin_alpha_N"/>
</dbReference>
<evidence type="ECO:0000313" key="5">
    <source>
        <dbReference type="Proteomes" id="UP001165069"/>
    </source>
</evidence>
<sequence length="403" mass="40749">MPIPTWITRPRLLFGSLGILALLGCTGSSYHEGPAYGELVNAIAVADIDGNGLPDILGLVSTWYGDGAAQGYVSSRLQTSSGTYVLPTRFGVGTGPANLVAADVNGDGRPDLVVADADSQTVTVRLADPAHPGYFLPAVVLATPGRTPLDVAVGDLDGDGKVDIAVAASGANNVLIFLQGTTPGTFQAPVTLPTGGDPLALTVADLDGDGHLDIAVATAADTVSVLRQFVFSPTFAAQSAVDYPTGVHPVAIKAADLHGTGKLDLLTANWGAATNPSTQGLSVLSQTAPGVFAAPVHYATDYRATALAVGDLNGDGHLDVAVACEGLSGASGAVSVFLQDATTVGSLLAPTNYPGDWGPMGVAIADMDGDGHPDLVLADGGIVVRFNTATAPGTFGPRTYFYN</sequence>
<comment type="caution">
    <text evidence="4">The sequence shown here is derived from an EMBL/GenBank/DDBJ whole genome shotgun (WGS) entry which is preliminary data.</text>
</comment>
<dbReference type="EMBL" id="BSDE01000004">
    <property type="protein sequence ID" value="GLH73780.1"/>
    <property type="molecule type" value="Genomic_DNA"/>
</dbReference>
<dbReference type="InterPro" id="IPR013519">
    <property type="entry name" value="Int_alpha_beta-p"/>
</dbReference>
<protein>
    <recommendedName>
        <fullName evidence="6">VCBS repeat-containing protein</fullName>
    </recommendedName>
</protein>
<dbReference type="Proteomes" id="UP001165069">
    <property type="component" value="Unassembled WGS sequence"/>
</dbReference>
<name>A0ABQ5QG09_9BACT</name>
<keyword evidence="3" id="KW-0325">Glycoprotein</keyword>
<dbReference type="SMART" id="SM00191">
    <property type="entry name" value="Int_alpha"/>
    <property type="match status" value="2"/>
</dbReference>
<keyword evidence="5" id="KW-1185">Reference proteome</keyword>
<dbReference type="SUPFAM" id="SSF69318">
    <property type="entry name" value="Integrin alpha N-terminal domain"/>
    <property type="match status" value="1"/>
</dbReference>
<organism evidence="4 5">
    <name type="scientific">Geothrix limicola</name>
    <dbReference type="NCBI Taxonomy" id="2927978"/>
    <lineage>
        <taxon>Bacteria</taxon>
        <taxon>Pseudomonadati</taxon>
        <taxon>Acidobacteriota</taxon>
        <taxon>Holophagae</taxon>
        <taxon>Holophagales</taxon>
        <taxon>Holophagaceae</taxon>
        <taxon>Geothrix</taxon>
    </lineage>
</organism>
<proteinExistence type="predicted"/>
<dbReference type="PANTHER" id="PTHR46580">
    <property type="entry name" value="SENSOR KINASE-RELATED"/>
    <property type="match status" value="1"/>
</dbReference>
<accession>A0ABQ5QG09</accession>
<evidence type="ECO:0000256" key="1">
    <source>
        <dbReference type="ARBA" id="ARBA00022729"/>
    </source>
</evidence>